<evidence type="ECO:0000313" key="3">
    <source>
        <dbReference type="Proteomes" id="UP001500928"/>
    </source>
</evidence>
<gene>
    <name evidence="2" type="ORF">GCM10023200_20970</name>
</gene>
<feature type="domain" description="SnoaL-like" evidence="1">
    <location>
        <begin position="15"/>
        <end position="110"/>
    </location>
</feature>
<reference evidence="3" key="1">
    <citation type="journal article" date="2019" name="Int. J. Syst. Evol. Microbiol.">
        <title>The Global Catalogue of Microorganisms (GCM) 10K type strain sequencing project: providing services to taxonomists for standard genome sequencing and annotation.</title>
        <authorList>
            <consortium name="The Broad Institute Genomics Platform"/>
            <consortium name="The Broad Institute Genome Sequencing Center for Infectious Disease"/>
            <person name="Wu L."/>
            <person name="Ma J."/>
        </authorList>
    </citation>
    <scope>NUCLEOTIDE SEQUENCE [LARGE SCALE GENOMIC DNA]</scope>
    <source>
        <strain evidence="3">JCM 17979</strain>
    </source>
</reference>
<dbReference type="InterPro" id="IPR037401">
    <property type="entry name" value="SnoaL-like"/>
</dbReference>
<protein>
    <submittedName>
        <fullName evidence="2">Nuclear transport factor 2 family protein</fullName>
    </submittedName>
</protein>
<dbReference type="InterPro" id="IPR032710">
    <property type="entry name" value="NTF2-like_dom_sf"/>
</dbReference>
<dbReference type="Proteomes" id="UP001500928">
    <property type="component" value="Unassembled WGS sequence"/>
</dbReference>
<evidence type="ECO:0000259" key="1">
    <source>
        <dbReference type="Pfam" id="PF12680"/>
    </source>
</evidence>
<evidence type="ECO:0000313" key="2">
    <source>
        <dbReference type="EMBL" id="GAA4786677.1"/>
    </source>
</evidence>
<dbReference type="SUPFAM" id="SSF54427">
    <property type="entry name" value="NTF2-like"/>
    <property type="match status" value="1"/>
</dbReference>
<proteinExistence type="predicted"/>
<name>A0ABP9AYA7_9PSEU</name>
<comment type="caution">
    <text evidence="2">The sequence shown here is derived from an EMBL/GenBank/DDBJ whole genome shotgun (WGS) entry which is preliminary data.</text>
</comment>
<dbReference type="Gene3D" id="3.10.450.50">
    <property type="match status" value="1"/>
</dbReference>
<keyword evidence="3" id="KW-1185">Reference proteome</keyword>
<dbReference type="RefSeq" id="WP_345413877.1">
    <property type="nucleotide sequence ID" value="NZ_BAABHO010000013.1"/>
</dbReference>
<dbReference type="EMBL" id="BAABHO010000013">
    <property type="protein sequence ID" value="GAA4786677.1"/>
    <property type="molecule type" value="Genomic_DNA"/>
</dbReference>
<accession>A0ABP9AYA7</accession>
<sequence>MAEIAELMRANLLGVFNERDPARRREVIAATYAPDVEFADPEGSVTGHDALDAKAQGLLDASPDLVFSPAGSVRVAGDLGYLPWQLGPEGAAPVVRGVDIALVADGRIARLYTLLLTD</sequence>
<dbReference type="Pfam" id="PF12680">
    <property type="entry name" value="SnoaL_2"/>
    <property type="match status" value="1"/>
</dbReference>
<organism evidence="2 3">
    <name type="scientific">Actinomycetospora chlora</name>
    <dbReference type="NCBI Taxonomy" id="663608"/>
    <lineage>
        <taxon>Bacteria</taxon>
        <taxon>Bacillati</taxon>
        <taxon>Actinomycetota</taxon>
        <taxon>Actinomycetes</taxon>
        <taxon>Pseudonocardiales</taxon>
        <taxon>Pseudonocardiaceae</taxon>
        <taxon>Actinomycetospora</taxon>
    </lineage>
</organism>